<dbReference type="GO" id="GO:0006260">
    <property type="term" value="P:DNA replication"/>
    <property type="evidence" value="ECO:0007669"/>
    <property type="project" value="UniProtKB-KW"/>
</dbReference>
<evidence type="ECO:0000256" key="3">
    <source>
        <dbReference type="ARBA" id="ARBA00022705"/>
    </source>
</evidence>
<dbReference type="SUPFAM" id="SSF46785">
    <property type="entry name" value="Winged helix' DNA-binding domain"/>
    <property type="match status" value="1"/>
</dbReference>
<dbReference type="GO" id="GO:0003697">
    <property type="term" value="F:single-stranded DNA binding"/>
    <property type="evidence" value="ECO:0007669"/>
    <property type="project" value="TreeGrafter"/>
</dbReference>
<feature type="domain" description="OB" evidence="7">
    <location>
        <begin position="74"/>
        <end position="140"/>
    </location>
</feature>
<dbReference type="EMBL" id="JAUEPO010000004">
    <property type="protein sequence ID" value="KAK3323506.1"/>
    <property type="molecule type" value="Genomic_DNA"/>
</dbReference>
<evidence type="ECO:0000313" key="10">
    <source>
        <dbReference type="Proteomes" id="UP001286456"/>
    </source>
</evidence>
<dbReference type="GO" id="GO:0000724">
    <property type="term" value="P:double-strand break repair via homologous recombination"/>
    <property type="evidence" value="ECO:0007669"/>
    <property type="project" value="TreeGrafter"/>
</dbReference>
<evidence type="ECO:0000256" key="1">
    <source>
        <dbReference type="ARBA" id="ARBA00004123"/>
    </source>
</evidence>
<evidence type="ECO:0000259" key="8">
    <source>
        <dbReference type="Pfam" id="PF08784"/>
    </source>
</evidence>
<dbReference type="Gene3D" id="2.40.50.140">
    <property type="entry name" value="Nucleic acid-binding proteins"/>
    <property type="match status" value="1"/>
</dbReference>
<dbReference type="GO" id="GO:0005662">
    <property type="term" value="C:DNA replication factor A complex"/>
    <property type="evidence" value="ECO:0007669"/>
    <property type="project" value="TreeGrafter"/>
</dbReference>
<reference evidence="9" key="2">
    <citation type="submission" date="2023-06" db="EMBL/GenBank/DDBJ databases">
        <authorList>
            <consortium name="Lawrence Berkeley National Laboratory"/>
            <person name="Haridas S."/>
            <person name="Hensen N."/>
            <person name="Bonometti L."/>
            <person name="Westerberg I."/>
            <person name="Brannstrom I.O."/>
            <person name="Guillou S."/>
            <person name="Cros-Aarteil S."/>
            <person name="Calhoun S."/>
            <person name="Kuo A."/>
            <person name="Mondo S."/>
            <person name="Pangilinan J."/>
            <person name="Riley R."/>
            <person name="Labutti K."/>
            <person name="Andreopoulos B."/>
            <person name="Lipzen A."/>
            <person name="Chen C."/>
            <person name="Yanf M."/>
            <person name="Daum C."/>
            <person name="Ng V."/>
            <person name="Clum A."/>
            <person name="Steindorff A."/>
            <person name="Ohm R."/>
            <person name="Martin F."/>
            <person name="Silar P."/>
            <person name="Natvig D."/>
            <person name="Lalanne C."/>
            <person name="Gautier V."/>
            <person name="Ament-Velasquez S.L."/>
            <person name="Kruys A."/>
            <person name="Hutchinson M.I."/>
            <person name="Powell A.J."/>
            <person name="Barry K."/>
            <person name="Miller A.N."/>
            <person name="Grigoriev I.V."/>
            <person name="Debuchy R."/>
            <person name="Gladieux P."/>
            <person name="Thoren M.H."/>
            <person name="Johannesson H."/>
        </authorList>
    </citation>
    <scope>NUCLEOTIDE SEQUENCE</scope>
    <source>
        <strain evidence="9">SMH4131-1</strain>
    </source>
</reference>
<dbReference type="InterPro" id="IPR036388">
    <property type="entry name" value="WH-like_DNA-bd_sf"/>
</dbReference>
<protein>
    <submittedName>
        <fullName evidence="9">Replication factor-A protein</fullName>
    </submittedName>
</protein>
<feature type="region of interest" description="Disordered" evidence="6">
    <location>
        <begin position="22"/>
        <end position="42"/>
    </location>
</feature>
<name>A0AAE0M8L6_9PEZI</name>
<organism evidence="9 10">
    <name type="scientific">Cercophora scortea</name>
    <dbReference type="NCBI Taxonomy" id="314031"/>
    <lineage>
        <taxon>Eukaryota</taxon>
        <taxon>Fungi</taxon>
        <taxon>Dikarya</taxon>
        <taxon>Ascomycota</taxon>
        <taxon>Pezizomycotina</taxon>
        <taxon>Sordariomycetes</taxon>
        <taxon>Sordariomycetidae</taxon>
        <taxon>Sordariales</taxon>
        <taxon>Lasiosphaeriaceae</taxon>
        <taxon>Cercophora</taxon>
    </lineage>
</organism>
<dbReference type="PANTHER" id="PTHR13989">
    <property type="entry name" value="REPLICATION PROTEIN A-RELATED"/>
    <property type="match status" value="1"/>
</dbReference>
<comment type="similarity">
    <text evidence="2">Belongs to the replication factor A protein 2 family.</text>
</comment>
<dbReference type="GO" id="GO:0006289">
    <property type="term" value="P:nucleotide-excision repair"/>
    <property type="evidence" value="ECO:0007669"/>
    <property type="project" value="TreeGrafter"/>
</dbReference>
<dbReference type="InterPro" id="IPR014892">
    <property type="entry name" value="RPA_C"/>
</dbReference>
<comment type="subcellular location">
    <subcellularLocation>
        <location evidence="1">Nucleus</location>
    </subcellularLocation>
</comment>
<dbReference type="InterPro" id="IPR040260">
    <property type="entry name" value="RFA2-like"/>
</dbReference>
<keyword evidence="10" id="KW-1185">Reference proteome</keyword>
<keyword evidence="5" id="KW-0539">Nucleus</keyword>
<dbReference type="InterPro" id="IPR036390">
    <property type="entry name" value="WH_DNA-bd_sf"/>
</dbReference>
<evidence type="ECO:0000256" key="6">
    <source>
        <dbReference type="SAM" id="MobiDB-lite"/>
    </source>
</evidence>
<dbReference type="InterPro" id="IPR004365">
    <property type="entry name" value="NA-bd_OB_tRNA"/>
</dbReference>
<dbReference type="Proteomes" id="UP001286456">
    <property type="component" value="Unassembled WGS sequence"/>
</dbReference>
<dbReference type="Pfam" id="PF08784">
    <property type="entry name" value="RPA_C"/>
    <property type="match status" value="1"/>
</dbReference>
<evidence type="ECO:0000256" key="2">
    <source>
        <dbReference type="ARBA" id="ARBA00007815"/>
    </source>
</evidence>
<dbReference type="GO" id="GO:0035861">
    <property type="term" value="C:site of double-strand break"/>
    <property type="evidence" value="ECO:0007669"/>
    <property type="project" value="TreeGrafter"/>
</dbReference>
<dbReference type="Pfam" id="PF01336">
    <property type="entry name" value="tRNA_anti-codon"/>
    <property type="match status" value="1"/>
</dbReference>
<accession>A0AAE0M8L6</accession>
<dbReference type="PANTHER" id="PTHR13989:SF16">
    <property type="entry name" value="REPLICATION PROTEIN A2"/>
    <property type="match status" value="1"/>
</dbReference>
<evidence type="ECO:0000256" key="5">
    <source>
        <dbReference type="ARBA" id="ARBA00023242"/>
    </source>
</evidence>
<evidence type="ECO:0000259" key="7">
    <source>
        <dbReference type="Pfam" id="PF01336"/>
    </source>
</evidence>
<dbReference type="InterPro" id="IPR014646">
    <property type="entry name" value="Rfa2/RPA32"/>
</dbReference>
<dbReference type="SUPFAM" id="SSF50249">
    <property type="entry name" value="Nucleic acid-binding proteins"/>
    <property type="match status" value="1"/>
</dbReference>
<reference evidence="9" key="1">
    <citation type="journal article" date="2023" name="Mol. Phylogenet. Evol.">
        <title>Genome-scale phylogeny and comparative genomics of the fungal order Sordariales.</title>
        <authorList>
            <person name="Hensen N."/>
            <person name="Bonometti L."/>
            <person name="Westerberg I."/>
            <person name="Brannstrom I.O."/>
            <person name="Guillou S."/>
            <person name="Cros-Aarteil S."/>
            <person name="Calhoun S."/>
            <person name="Haridas S."/>
            <person name="Kuo A."/>
            <person name="Mondo S."/>
            <person name="Pangilinan J."/>
            <person name="Riley R."/>
            <person name="LaButti K."/>
            <person name="Andreopoulos B."/>
            <person name="Lipzen A."/>
            <person name="Chen C."/>
            <person name="Yan M."/>
            <person name="Daum C."/>
            <person name="Ng V."/>
            <person name="Clum A."/>
            <person name="Steindorff A."/>
            <person name="Ohm R.A."/>
            <person name="Martin F."/>
            <person name="Silar P."/>
            <person name="Natvig D.O."/>
            <person name="Lalanne C."/>
            <person name="Gautier V."/>
            <person name="Ament-Velasquez S.L."/>
            <person name="Kruys A."/>
            <person name="Hutchinson M.I."/>
            <person name="Powell A.J."/>
            <person name="Barry K."/>
            <person name="Miller A.N."/>
            <person name="Grigoriev I.V."/>
            <person name="Debuchy R."/>
            <person name="Gladieux P."/>
            <person name="Hiltunen Thoren M."/>
            <person name="Johannesson H."/>
        </authorList>
    </citation>
    <scope>NUCLEOTIDE SEQUENCE</scope>
    <source>
        <strain evidence="9">SMH4131-1</strain>
    </source>
</reference>
<dbReference type="GO" id="GO:0000781">
    <property type="term" value="C:chromosome, telomeric region"/>
    <property type="evidence" value="ECO:0007669"/>
    <property type="project" value="TreeGrafter"/>
</dbReference>
<dbReference type="PIRSF" id="PIRSF036949">
    <property type="entry name" value="RPA32"/>
    <property type="match status" value="1"/>
</dbReference>
<proteinExistence type="inferred from homology"/>
<evidence type="ECO:0000313" key="9">
    <source>
        <dbReference type="EMBL" id="KAK3323506.1"/>
    </source>
</evidence>
<sequence length="281" mass="29233">MASYGGYTKTGYGTQAGNDGGGFMGASQQGSQGGGSKSYSDDSLRPVTIKQLVDCEEAYPGADLEIDGIPITQVTVVGQVRAVNPQATNITYKLDDGTATMDVKKWVDAEKADDNDPKFAPDTYVRVWGRLKNFNGKKHIGAHFIRAIDDGNEVSYHLLEAAYVHLYFTKGAAAAGGGGNAAGGGDSMFVDGGGYTAGGNGGAVPGGGAGNARLAKCSRNAQSMFNYLNNSPEGNEGMHLNTIATNTGMSVRDVLGAADELLGSGLVYTTIDDETWAILDY</sequence>
<dbReference type="CDD" id="cd04478">
    <property type="entry name" value="RPA2_DBD_D"/>
    <property type="match status" value="1"/>
</dbReference>
<dbReference type="InterPro" id="IPR012340">
    <property type="entry name" value="NA-bd_OB-fold"/>
</dbReference>
<dbReference type="AlphaFoldDB" id="A0AAE0M8L6"/>
<comment type="caution">
    <text evidence="9">The sequence shown here is derived from an EMBL/GenBank/DDBJ whole genome shotgun (WGS) entry which is preliminary data.</text>
</comment>
<gene>
    <name evidence="9" type="ORF">B0T19DRAFT_385856</name>
</gene>
<keyword evidence="4" id="KW-0238">DNA-binding</keyword>
<dbReference type="Gene3D" id="1.10.10.10">
    <property type="entry name" value="Winged helix-like DNA-binding domain superfamily/Winged helix DNA-binding domain"/>
    <property type="match status" value="1"/>
</dbReference>
<keyword evidence="3" id="KW-0235">DNA replication</keyword>
<feature type="domain" description="Replication protein A C-terminal" evidence="8">
    <location>
        <begin position="165"/>
        <end position="274"/>
    </location>
</feature>
<evidence type="ECO:0000256" key="4">
    <source>
        <dbReference type="ARBA" id="ARBA00023125"/>
    </source>
</evidence>